<dbReference type="Gene3D" id="3.90.1150.10">
    <property type="entry name" value="Aspartate Aminotransferase, domain 1"/>
    <property type="match status" value="1"/>
</dbReference>
<dbReference type="PIRSF" id="PIRSF001434">
    <property type="entry name" value="CGS"/>
    <property type="match status" value="1"/>
</dbReference>
<dbReference type="InterPro" id="IPR015422">
    <property type="entry name" value="PyrdxlP-dep_Trfase_small"/>
</dbReference>
<dbReference type="GO" id="GO:0019450">
    <property type="term" value="P:L-cysteine catabolic process to pyruvate"/>
    <property type="evidence" value="ECO:0007669"/>
    <property type="project" value="TreeGrafter"/>
</dbReference>
<comment type="cofactor">
    <cofactor evidence="1 9">
        <name>pyridoxal 5'-phosphate</name>
        <dbReference type="ChEBI" id="CHEBI:597326"/>
    </cofactor>
</comment>
<dbReference type="NCBIfam" id="TIGR01324">
    <property type="entry name" value="cysta_beta_ly_B"/>
    <property type="match status" value="1"/>
</dbReference>
<accession>A0A363UP06</accession>
<comment type="catalytic activity">
    <reaction evidence="7">
        <text>an S-substituted L-cysteine + H2O = a thiol + pyruvate + NH4(+)</text>
        <dbReference type="Rhea" id="RHEA:18121"/>
        <dbReference type="ChEBI" id="CHEBI:15361"/>
        <dbReference type="ChEBI" id="CHEBI:15377"/>
        <dbReference type="ChEBI" id="CHEBI:28938"/>
        <dbReference type="ChEBI" id="CHEBI:29256"/>
        <dbReference type="ChEBI" id="CHEBI:58717"/>
        <dbReference type="EC" id="4.4.1.13"/>
    </reaction>
</comment>
<dbReference type="PANTHER" id="PTHR43500">
    <property type="entry name" value="CYSTATHIONINE BETA-LYASE-RELATED"/>
    <property type="match status" value="1"/>
</dbReference>
<dbReference type="Pfam" id="PF01053">
    <property type="entry name" value="Cys_Met_Meta_PP"/>
    <property type="match status" value="1"/>
</dbReference>
<dbReference type="EMBL" id="QEQK01000003">
    <property type="protein sequence ID" value="PWN57196.1"/>
    <property type="molecule type" value="Genomic_DNA"/>
</dbReference>
<comment type="caution">
    <text evidence="10">The sequence shown here is derived from an EMBL/GenBank/DDBJ whole genome shotgun (WGS) entry which is preliminary data.</text>
</comment>
<dbReference type="RefSeq" id="WP_109719276.1">
    <property type="nucleotide sequence ID" value="NZ_QEQK01000003.1"/>
</dbReference>
<sequence>MTRKPRTRLAHLGRNPARDQGLVNTPVGRASTVVFPTLAELRAATARPQEGVFYGRFGTHNRHDLEAAVADLDGADGAVAVPSGLAACVLAILSQVRNGDDVLVSDNVYWPTRKSCDDLLQRLGVTVRYFDPAIGGDIAQLIQANTRLIYLESPGSVTFEVSDVPAICRAAQAAGCVTALDNTWATSLGFDAIGHGVDLVVHAATKYLVGHSDAMLGVVSGSGAALQRVRDGSMQLGHSVSPDDCALALRGLRTLAVRLDQHTRSALRVCEWLSEQPEVQDILFPPWPADAGHALWSRDFAGGCGLMAIRLTALDEQQLAAFVDGFELFALGYSWGGYESLILPTDPRPLRSASPWTQPGQLIRLHIGLEAVEDLLEDLAAGFQRLRLVL</sequence>
<evidence type="ECO:0000256" key="6">
    <source>
        <dbReference type="ARBA" id="ARBA00047517"/>
    </source>
</evidence>
<comment type="pathway">
    <text evidence="5">Amino-acid biosynthesis; L-methionine biosynthesis via de novo pathway; L-homocysteine from L-cystathionine: step 1/1.</text>
</comment>
<evidence type="ECO:0000313" key="11">
    <source>
        <dbReference type="Proteomes" id="UP000251800"/>
    </source>
</evidence>
<dbReference type="GO" id="GO:0019346">
    <property type="term" value="P:transsulfuration"/>
    <property type="evidence" value="ECO:0007669"/>
    <property type="project" value="InterPro"/>
</dbReference>
<evidence type="ECO:0000256" key="4">
    <source>
        <dbReference type="ARBA" id="ARBA00023239"/>
    </source>
</evidence>
<name>A0A363UP06_9GAMM</name>
<comment type="catalytic activity">
    <reaction evidence="6">
        <text>L,L-cystathionine + H2O = L-homocysteine + pyruvate + NH4(+)</text>
        <dbReference type="Rhea" id="RHEA:13965"/>
        <dbReference type="ChEBI" id="CHEBI:15361"/>
        <dbReference type="ChEBI" id="CHEBI:15377"/>
        <dbReference type="ChEBI" id="CHEBI:28938"/>
        <dbReference type="ChEBI" id="CHEBI:58161"/>
        <dbReference type="ChEBI" id="CHEBI:58199"/>
    </reaction>
</comment>
<reference evidence="10 11" key="1">
    <citation type="submission" date="2018-05" db="EMBL/GenBank/DDBJ databases">
        <title>Abyssibacter profundi OUC007T gen. nov., sp. nov, a marine bacterium isolated from seawater of the Mariana Trench.</title>
        <authorList>
            <person name="Zhou S."/>
        </authorList>
    </citation>
    <scope>NUCLEOTIDE SEQUENCE [LARGE SCALE GENOMIC DNA]</scope>
    <source>
        <strain evidence="10 11">OUC007</strain>
    </source>
</reference>
<evidence type="ECO:0000256" key="1">
    <source>
        <dbReference type="ARBA" id="ARBA00001933"/>
    </source>
</evidence>
<gene>
    <name evidence="10" type="primary">metC</name>
    <name evidence="10" type="ORF">DEH80_04540</name>
</gene>
<evidence type="ECO:0000256" key="8">
    <source>
        <dbReference type="PIRSR" id="PIRSR001434-2"/>
    </source>
</evidence>
<dbReference type="InterPro" id="IPR015421">
    <property type="entry name" value="PyrdxlP-dep_Trfase_major"/>
</dbReference>
<dbReference type="InterPro" id="IPR054542">
    <property type="entry name" value="Cys_met_metab_PP"/>
</dbReference>
<keyword evidence="11" id="KW-1185">Reference proteome</keyword>
<proteinExistence type="inferred from homology"/>
<evidence type="ECO:0000256" key="9">
    <source>
        <dbReference type="RuleBase" id="RU362118"/>
    </source>
</evidence>
<dbReference type="Gene3D" id="3.40.640.10">
    <property type="entry name" value="Type I PLP-dependent aspartate aminotransferase-like (Major domain)"/>
    <property type="match status" value="1"/>
</dbReference>
<dbReference type="AlphaFoldDB" id="A0A363UP06"/>
<keyword evidence="3 8" id="KW-0663">Pyridoxal phosphate</keyword>
<keyword evidence="4 10" id="KW-0456">Lyase</keyword>
<dbReference type="OrthoDB" id="9805807at2"/>
<evidence type="ECO:0000256" key="5">
    <source>
        <dbReference type="ARBA" id="ARBA00046315"/>
    </source>
</evidence>
<protein>
    <submittedName>
        <fullName evidence="10">Cystathionine beta-lyase</fullName>
    </submittedName>
</protein>
<dbReference type="GO" id="GO:0030170">
    <property type="term" value="F:pyridoxal phosphate binding"/>
    <property type="evidence" value="ECO:0007669"/>
    <property type="project" value="InterPro"/>
</dbReference>
<dbReference type="InterPro" id="IPR000277">
    <property type="entry name" value="Cys/Met-Metab_PyrdxlP-dep_enz"/>
</dbReference>
<dbReference type="SUPFAM" id="SSF53383">
    <property type="entry name" value="PLP-dependent transferases"/>
    <property type="match status" value="1"/>
</dbReference>
<evidence type="ECO:0000256" key="3">
    <source>
        <dbReference type="ARBA" id="ARBA00022898"/>
    </source>
</evidence>
<evidence type="ECO:0000256" key="7">
    <source>
        <dbReference type="ARBA" id="ARBA00047625"/>
    </source>
</evidence>
<dbReference type="Proteomes" id="UP000251800">
    <property type="component" value="Unassembled WGS sequence"/>
</dbReference>
<dbReference type="PANTHER" id="PTHR43500:SF1">
    <property type="entry name" value="CYSTATHIONINE BETA-LYASE-RELATED"/>
    <property type="match status" value="1"/>
</dbReference>
<evidence type="ECO:0000256" key="2">
    <source>
        <dbReference type="ARBA" id="ARBA00009077"/>
    </source>
</evidence>
<comment type="similarity">
    <text evidence="2 9">Belongs to the trans-sulfuration enzymes family.</text>
</comment>
<feature type="modified residue" description="N6-(pyridoxal phosphate)lysine" evidence="8">
    <location>
        <position position="206"/>
    </location>
</feature>
<dbReference type="FunFam" id="3.40.640.10:FF:000046">
    <property type="entry name" value="Cystathionine gamma-lyase"/>
    <property type="match status" value="1"/>
</dbReference>
<organism evidence="10 11">
    <name type="scientific">Abyssibacter profundi</name>
    <dbReference type="NCBI Taxonomy" id="2182787"/>
    <lineage>
        <taxon>Bacteria</taxon>
        <taxon>Pseudomonadati</taxon>
        <taxon>Pseudomonadota</taxon>
        <taxon>Gammaproteobacteria</taxon>
        <taxon>Chromatiales</taxon>
        <taxon>Oceanococcaceae</taxon>
        <taxon>Abyssibacter</taxon>
    </lineage>
</organism>
<dbReference type="PROSITE" id="PS00868">
    <property type="entry name" value="CYS_MET_METAB_PP"/>
    <property type="match status" value="1"/>
</dbReference>
<dbReference type="InterPro" id="IPR015424">
    <property type="entry name" value="PyrdxlP-dep_Trfase"/>
</dbReference>
<dbReference type="GO" id="GO:0047804">
    <property type="term" value="F:cysteine-S-conjugate beta-lyase activity"/>
    <property type="evidence" value="ECO:0007669"/>
    <property type="project" value="UniProtKB-EC"/>
</dbReference>
<evidence type="ECO:0000313" key="10">
    <source>
        <dbReference type="EMBL" id="PWN57196.1"/>
    </source>
</evidence>
<dbReference type="InterPro" id="IPR006233">
    <property type="entry name" value="Cys_b_lyase_bac"/>
</dbReference>